<dbReference type="Proteomes" id="UP000179368">
    <property type="component" value="Unassembled WGS sequence"/>
</dbReference>
<organism evidence="1 2">
    <name type="scientific">Candidatus Jorgensenbacteria bacterium GWA1_49_17</name>
    <dbReference type="NCBI Taxonomy" id="1798467"/>
    <lineage>
        <taxon>Bacteria</taxon>
        <taxon>Candidatus Joergenseniibacteriota</taxon>
    </lineage>
</organism>
<protein>
    <submittedName>
        <fullName evidence="1">Uncharacterized protein</fullName>
    </submittedName>
</protein>
<proteinExistence type="predicted"/>
<sequence length="73" mass="8384">MPTYPSVPSTLKYTAEEVAFRIMKSRAEADGAPTKTPAKIRKKTTILVFHNLRFDIGFEFVIIKVSRTERVPW</sequence>
<reference evidence="1 2" key="1">
    <citation type="journal article" date="2016" name="Nat. Commun.">
        <title>Thousands of microbial genomes shed light on interconnected biogeochemical processes in an aquifer system.</title>
        <authorList>
            <person name="Anantharaman K."/>
            <person name="Brown C.T."/>
            <person name="Hug L.A."/>
            <person name="Sharon I."/>
            <person name="Castelle C.J."/>
            <person name="Probst A.J."/>
            <person name="Thomas B.C."/>
            <person name="Singh A."/>
            <person name="Wilkins M.J."/>
            <person name="Karaoz U."/>
            <person name="Brodie E.L."/>
            <person name="Williams K.H."/>
            <person name="Hubbard S.S."/>
            <person name="Banfield J.F."/>
        </authorList>
    </citation>
    <scope>NUCLEOTIDE SEQUENCE [LARGE SCALE GENOMIC DNA]</scope>
</reference>
<gene>
    <name evidence="1" type="ORF">A2116_01385</name>
</gene>
<name>A0A1F6BU08_9BACT</name>
<dbReference type="EMBL" id="MFKG01000019">
    <property type="protein sequence ID" value="OGG40262.1"/>
    <property type="molecule type" value="Genomic_DNA"/>
</dbReference>
<comment type="caution">
    <text evidence="1">The sequence shown here is derived from an EMBL/GenBank/DDBJ whole genome shotgun (WGS) entry which is preliminary data.</text>
</comment>
<evidence type="ECO:0000313" key="2">
    <source>
        <dbReference type="Proteomes" id="UP000179368"/>
    </source>
</evidence>
<evidence type="ECO:0000313" key="1">
    <source>
        <dbReference type="EMBL" id="OGG40262.1"/>
    </source>
</evidence>
<accession>A0A1F6BU08</accession>
<dbReference type="AlphaFoldDB" id="A0A1F6BU08"/>